<dbReference type="PANTHER" id="PTHR30535:SF34">
    <property type="entry name" value="MOLYBDATE-BINDING PROTEIN MOLA"/>
    <property type="match status" value="1"/>
</dbReference>
<gene>
    <name evidence="4" type="ORF">HMPREF0860_1416</name>
    <name evidence="3" type="ORF">HMPREF1325_1138</name>
</gene>
<dbReference type="InterPro" id="IPR002491">
    <property type="entry name" value="ABC_transptr_periplasmic_BD"/>
</dbReference>
<feature type="signal peptide" evidence="1">
    <location>
        <begin position="1"/>
        <end position="30"/>
    </location>
</feature>
<dbReference type="PATRIC" id="fig|1125725.3.peg.1982"/>
<dbReference type="RefSeq" id="WP_021330998.1">
    <property type="nucleotide sequence ID" value="NZ_AUZJ01000050.1"/>
</dbReference>
<dbReference type="EMBL" id="AUZJ01000050">
    <property type="protein sequence ID" value="ERF60033.1"/>
    <property type="molecule type" value="Genomic_DNA"/>
</dbReference>
<name>U2MQF6_TRESO</name>
<dbReference type="SUPFAM" id="SSF53807">
    <property type="entry name" value="Helical backbone' metal receptor"/>
    <property type="match status" value="1"/>
</dbReference>
<dbReference type="PANTHER" id="PTHR30535">
    <property type="entry name" value="VITAMIN B12-BINDING PROTEIN"/>
    <property type="match status" value="1"/>
</dbReference>
<dbReference type="Proteomes" id="UP000016646">
    <property type="component" value="Unassembled WGS sequence"/>
</dbReference>
<dbReference type="Gene3D" id="1.20.58.2180">
    <property type="match status" value="1"/>
</dbReference>
<evidence type="ECO:0000313" key="3">
    <source>
        <dbReference type="EMBL" id="ERF60033.1"/>
    </source>
</evidence>
<protein>
    <submittedName>
        <fullName evidence="3">Oligopeptide ABC transporter, oligopeptide-binding protein</fullName>
    </submittedName>
</protein>
<dbReference type="PROSITE" id="PS51257">
    <property type="entry name" value="PROKAR_LIPOPROTEIN"/>
    <property type="match status" value="1"/>
</dbReference>
<accession>U2MQF6</accession>
<sequence length="376" mass="42094">MKKNIVRIGTVFACLALSVIALSCSKQGTAKEEATRTVIDHDDERVDIPANVKRVVVADVWPLPSVITVFLGSPDRLVGIPPASIGAAKAGLLGELFPSYLHIDSHFFANDTLNVEEVFALKPDVVFTTAHRLQQKEAIKKAGLSVLAVSVNKWDYNILDTYDGWIDLLSQVFPENDKKDAVSAYSRKVYDTIQSRVSSLSESDRKKVMFLVMCNEKTIVTSGKRFFGQFWCDAVGAKNVAEEVGAENSSAVINMEQIYKWNPDIILITNFTSQTADDLYNNRTANYDWSPIKAVQNRTVYKMPLGTYRSYTPSADTPVTLYWIAKKVYPELFGDIDIEKEVKSYFKDMYDIDLTDEQIKRMYNQDSKGAAGTRGA</sequence>
<keyword evidence="6" id="KW-1185">Reference proteome</keyword>
<organism evidence="3 5">
    <name type="scientific">Treponema socranskii subsp. socranskii VPI DR56BR1116 = ATCC 35536</name>
    <dbReference type="NCBI Taxonomy" id="1125725"/>
    <lineage>
        <taxon>Bacteria</taxon>
        <taxon>Pseudomonadati</taxon>
        <taxon>Spirochaetota</taxon>
        <taxon>Spirochaetia</taxon>
        <taxon>Spirochaetales</taxon>
        <taxon>Treponemataceae</taxon>
        <taxon>Treponema</taxon>
    </lineage>
</organism>
<dbReference type="PROSITE" id="PS50983">
    <property type="entry name" value="FE_B12_PBP"/>
    <property type="match status" value="1"/>
</dbReference>
<dbReference type="EMBL" id="AVQI01000056">
    <property type="protein sequence ID" value="ERK01494.1"/>
    <property type="molecule type" value="Genomic_DNA"/>
</dbReference>
<dbReference type="AlphaFoldDB" id="U2MQF6"/>
<keyword evidence="1" id="KW-0732">Signal</keyword>
<dbReference type="Gene3D" id="3.40.50.1980">
    <property type="entry name" value="Nitrogenase molybdenum iron protein domain"/>
    <property type="match status" value="2"/>
</dbReference>
<reference evidence="5 6" key="1">
    <citation type="submission" date="2013-08" db="EMBL/GenBank/DDBJ databases">
        <authorList>
            <person name="Durkin A.S."/>
            <person name="Haft D.R."/>
            <person name="McCorrison J."/>
            <person name="Torralba M."/>
            <person name="Gillis M."/>
            <person name="Haft D.H."/>
            <person name="Methe B."/>
            <person name="Sutton G."/>
            <person name="Nelson K.E."/>
        </authorList>
    </citation>
    <scope>NUCLEOTIDE SEQUENCE [LARGE SCALE GENOMIC DNA]</scope>
    <source>
        <strain evidence="4 6">ATCC 35536</strain>
        <strain evidence="3 5">VPI DR56BR1116</strain>
    </source>
</reference>
<feature type="domain" description="Fe/B12 periplasmic-binding" evidence="2">
    <location>
        <begin position="54"/>
        <end position="332"/>
    </location>
</feature>
<proteinExistence type="predicted"/>
<feature type="chain" id="PRO_5004631483" evidence="1">
    <location>
        <begin position="31"/>
        <end position="376"/>
    </location>
</feature>
<dbReference type="STRING" id="1125725.HMPREF1325_1138"/>
<evidence type="ECO:0000313" key="6">
    <source>
        <dbReference type="Proteomes" id="UP000016646"/>
    </source>
</evidence>
<evidence type="ECO:0000313" key="5">
    <source>
        <dbReference type="Proteomes" id="UP000016412"/>
    </source>
</evidence>
<dbReference type="OrthoDB" id="368509at2"/>
<evidence type="ECO:0000313" key="4">
    <source>
        <dbReference type="EMBL" id="ERK01494.1"/>
    </source>
</evidence>
<dbReference type="eggNOG" id="COG0614">
    <property type="taxonomic scope" value="Bacteria"/>
</dbReference>
<dbReference type="InterPro" id="IPR050902">
    <property type="entry name" value="ABC_Transporter_SBP"/>
</dbReference>
<evidence type="ECO:0000256" key="1">
    <source>
        <dbReference type="SAM" id="SignalP"/>
    </source>
</evidence>
<evidence type="ECO:0000259" key="2">
    <source>
        <dbReference type="PROSITE" id="PS50983"/>
    </source>
</evidence>
<comment type="caution">
    <text evidence="3">The sequence shown here is derived from an EMBL/GenBank/DDBJ whole genome shotgun (WGS) entry which is preliminary data.</text>
</comment>
<dbReference type="Pfam" id="PF01497">
    <property type="entry name" value="Peripla_BP_2"/>
    <property type="match status" value="1"/>
</dbReference>
<dbReference type="Proteomes" id="UP000016412">
    <property type="component" value="Unassembled WGS sequence"/>
</dbReference>